<accession>A0A2Z7BIG0</accession>
<dbReference type="AlphaFoldDB" id="A0A2Z7BIG0"/>
<organism evidence="2 3">
    <name type="scientific">Dorcoceras hygrometricum</name>
    <dbReference type="NCBI Taxonomy" id="472368"/>
    <lineage>
        <taxon>Eukaryota</taxon>
        <taxon>Viridiplantae</taxon>
        <taxon>Streptophyta</taxon>
        <taxon>Embryophyta</taxon>
        <taxon>Tracheophyta</taxon>
        <taxon>Spermatophyta</taxon>
        <taxon>Magnoliopsida</taxon>
        <taxon>eudicotyledons</taxon>
        <taxon>Gunneridae</taxon>
        <taxon>Pentapetalae</taxon>
        <taxon>asterids</taxon>
        <taxon>lamiids</taxon>
        <taxon>Lamiales</taxon>
        <taxon>Gesneriaceae</taxon>
        <taxon>Didymocarpoideae</taxon>
        <taxon>Trichosporeae</taxon>
        <taxon>Loxocarpinae</taxon>
        <taxon>Dorcoceras</taxon>
    </lineage>
</organism>
<keyword evidence="3" id="KW-1185">Reference proteome</keyword>
<reference evidence="2 3" key="1">
    <citation type="journal article" date="2015" name="Proc. Natl. Acad. Sci. U.S.A.">
        <title>The resurrection genome of Boea hygrometrica: A blueprint for survival of dehydration.</title>
        <authorList>
            <person name="Xiao L."/>
            <person name="Yang G."/>
            <person name="Zhang L."/>
            <person name="Yang X."/>
            <person name="Zhao S."/>
            <person name="Ji Z."/>
            <person name="Zhou Q."/>
            <person name="Hu M."/>
            <person name="Wang Y."/>
            <person name="Chen M."/>
            <person name="Xu Y."/>
            <person name="Jin H."/>
            <person name="Xiao X."/>
            <person name="Hu G."/>
            <person name="Bao F."/>
            <person name="Hu Y."/>
            <person name="Wan P."/>
            <person name="Li L."/>
            <person name="Deng X."/>
            <person name="Kuang T."/>
            <person name="Xiang C."/>
            <person name="Zhu J.K."/>
            <person name="Oliver M.J."/>
            <person name="He Y."/>
        </authorList>
    </citation>
    <scope>NUCLEOTIDE SEQUENCE [LARGE SCALE GENOMIC DNA]</scope>
    <source>
        <strain evidence="3">cv. XS01</strain>
    </source>
</reference>
<evidence type="ECO:0000256" key="1">
    <source>
        <dbReference type="SAM" id="MobiDB-lite"/>
    </source>
</evidence>
<gene>
    <name evidence="2" type="ORF">F511_11095</name>
</gene>
<dbReference type="EMBL" id="KV005654">
    <property type="protein sequence ID" value="KZV33885.1"/>
    <property type="molecule type" value="Genomic_DNA"/>
</dbReference>
<feature type="region of interest" description="Disordered" evidence="1">
    <location>
        <begin position="115"/>
        <end position="136"/>
    </location>
</feature>
<evidence type="ECO:0000313" key="2">
    <source>
        <dbReference type="EMBL" id="KZV33885.1"/>
    </source>
</evidence>
<dbReference type="Proteomes" id="UP000250235">
    <property type="component" value="Unassembled WGS sequence"/>
</dbReference>
<sequence length="206" mass="22243">MSKNKVPSLTLGESKALPPLKIITIKSVGTYIAKNKSVSTAGEEVKEKSVVEKGVTAAKRRPALAVEPVAKKKRTTVWRAAPTVKDLSIVPVVQEAVPITMVSVGNPTVQISKAPKRKSILQEETKEEDIDSKDTEPLSKGVMTKWGKIVVVVRSLKIEGYREVVGAAVNHLRKEVDHTKKGGAEVLDLVVGFCDANTIDGVELIE</sequence>
<proteinExistence type="predicted"/>
<evidence type="ECO:0000313" key="3">
    <source>
        <dbReference type="Proteomes" id="UP000250235"/>
    </source>
</evidence>
<protein>
    <submittedName>
        <fullName evidence="2">Uncharacterized protein</fullName>
    </submittedName>
</protein>
<name>A0A2Z7BIG0_9LAMI</name>